<gene>
    <name evidence="1" type="ORF">ABI_17960</name>
</gene>
<dbReference type="Pfam" id="PF00480">
    <property type="entry name" value="ROK"/>
    <property type="match status" value="1"/>
</dbReference>
<dbReference type="GO" id="GO:0004396">
    <property type="term" value="F:hexokinase activity"/>
    <property type="evidence" value="ECO:0007669"/>
    <property type="project" value="TreeGrafter"/>
</dbReference>
<dbReference type="CDD" id="cd24066">
    <property type="entry name" value="ASKHA_NBD_ROK_EcFRK-like"/>
    <property type="match status" value="1"/>
</dbReference>
<dbReference type="STRING" id="715226.ABI_17960"/>
<protein>
    <submittedName>
        <fullName evidence="1">N-acetyl-D-glucosamine kinase</fullName>
    </submittedName>
</protein>
<dbReference type="InterPro" id="IPR049874">
    <property type="entry name" value="ROK_cs"/>
</dbReference>
<dbReference type="Proteomes" id="UP000006512">
    <property type="component" value="Unassembled WGS sequence"/>
</dbReference>
<evidence type="ECO:0000313" key="2">
    <source>
        <dbReference type="Proteomes" id="UP000006512"/>
    </source>
</evidence>
<dbReference type="HOGENOM" id="CLU_036604_0_3_5"/>
<sequence>MLYVGVDFGGTKIEAAALSQNGTFLSRQREPNPGNYKDALETVCQLIARVEAEAKQADPSLATRVATIGVGAPGSVSPRTGVMRNANSTWLNGMTFREDLEAAIKRPVRLANDANCLALSEAIDGAAKGLKSVFAIIVGTGCGGGLVIDGHLIEGANGLTGEWGHIPLPWQKPEEFPGPTCWCGHKGCLETWVSGTGFARDFHAVTGKALRSEEIINGMRSGDAECEAAFDRLMDRLGRAMAVTVNMLDPDAFVFGGGLSNVHEIYDRLPAKILPHVFSDGWQAELKPAQWGDSSGVRGAAYLWAQGH</sequence>
<dbReference type="OrthoDB" id="9810372at2"/>
<dbReference type="RefSeq" id="WP_006272553.1">
    <property type="nucleotide sequence ID" value="NZ_GL883077.1"/>
</dbReference>
<evidence type="ECO:0000313" key="1">
    <source>
        <dbReference type="EMBL" id="EGF93356.1"/>
    </source>
</evidence>
<reference evidence="2" key="1">
    <citation type="submission" date="2011-03" db="EMBL/GenBank/DDBJ databases">
        <title>Draft genome sequence of Brevundimonas diminuta.</title>
        <authorList>
            <person name="Brown P.J.B."/>
            <person name="Buechlein A."/>
            <person name="Hemmerich C."/>
            <person name="Brun Y.V."/>
        </authorList>
    </citation>
    <scope>NUCLEOTIDE SEQUENCE [LARGE SCALE GENOMIC DNA]</scope>
    <source>
        <strain evidence="2">C19</strain>
    </source>
</reference>
<organism evidence="1 2">
    <name type="scientific">Asticcacaulis biprosthecium C19</name>
    <dbReference type="NCBI Taxonomy" id="715226"/>
    <lineage>
        <taxon>Bacteria</taxon>
        <taxon>Pseudomonadati</taxon>
        <taxon>Pseudomonadota</taxon>
        <taxon>Alphaproteobacteria</taxon>
        <taxon>Caulobacterales</taxon>
        <taxon>Caulobacteraceae</taxon>
        <taxon>Asticcacaulis</taxon>
    </lineage>
</organism>
<dbReference type="PROSITE" id="PS01125">
    <property type="entry name" value="ROK"/>
    <property type="match status" value="1"/>
</dbReference>
<proteinExistence type="predicted"/>
<dbReference type="EMBL" id="GL883077">
    <property type="protein sequence ID" value="EGF93356.1"/>
    <property type="molecule type" value="Genomic_DNA"/>
</dbReference>
<dbReference type="AlphaFoldDB" id="F4QKQ4"/>
<dbReference type="SUPFAM" id="SSF53067">
    <property type="entry name" value="Actin-like ATPase domain"/>
    <property type="match status" value="1"/>
</dbReference>
<keyword evidence="1" id="KW-0418">Kinase</keyword>
<dbReference type="InterPro" id="IPR043129">
    <property type="entry name" value="ATPase_NBD"/>
</dbReference>
<accession>F4QKQ4</accession>
<keyword evidence="2" id="KW-1185">Reference proteome</keyword>
<dbReference type="InterPro" id="IPR000600">
    <property type="entry name" value="ROK"/>
</dbReference>
<dbReference type="eggNOG" id="COG1940">
    <property type="taxonomic scope" value="Bacteria"/>
</dbReference>
<dbReference type="Gene3D" id="3.30.420.40">
    <property type="match status" value="2"/>
</dbReference>
<dbReference type="PANTHER" id="PTHR18964">
    <property type="entry name" value="ROK (REPRESSOR, ORF, KINASE) FAMILY"/>
    <property type="match status" value="1"/>
</dbReference>
<keyword evidence="1" id="KW-0808">Transferase</keyword>
<dbReference type="PANTHER" id="PTHR18964:SF174">
    <property type="entry name" value="D-ALLOSE KINASE-RELATED"/>
    <property type="match status" value="1"/>
</dbReference>
<name>F4QKQ4_9CAUL</name>